<sequence>MKTRFNTGITRFALCAAASAMLAACGGGGSSAPSTAGNPRSAAASLTGTVAIGHALVGAPVTVTDSTGKTATATSGANGIYTVAISNLTAPLLVSAVDKSGASSTTLYSVVASTQTTDGAPTTANVTPLTTAIAALLTKSGSPQDLAASGGLSVATEDTVRTAVTTLDTVLAPILAKNKLSSSFDPVGGTFTTNQTGADAVIDSVSVTPSASGSGLQIASLADPNKALQLNASTTASTTLDAPAQPANYLAALQSQLSQCMTDMQGGATSSAACGTAVDANYRRYGVTSFGKAEALFFEKGVTLTGIKTIAFLPPGTLPAITNPAALVYFLVTNPDGTPSFAPDIVQQKPDGTWDIIGNQQKYDIRIASFLGRIQYTDTARANDGHYESGLDIRIYQFDTQDGTQPQIYSARVQGPGLPDSGAWLEADSDSGLTIPRSPMSGPWFENSGVLPPLEAGMNTTYKWSWAPLSGDTTPFTPGGLPEYAQSPEDVSGISQFGVYTVTLYDLNTGVVTDTEKVLNTAPNLSAAAGSVVPWQTLSTDTIANLLTANGPGIPPDASSVSFNWTVPSADALYPNFWSTIKGVTPPTTEAGQTSTGRLYHDDFFKPTIEGVNYTQIVPLEFPNGISMDGSFPPLLPNAAGTEAGQIELGWLAGGNYYLNTWQFDR</sequence>
<dbReference type="Proteomes" id="UP000199120">
    <property type="component" value="Unassembled WGS sequence"/>
</dbReference>
<dbReference type="STRING" id="416943.SAMN05445871_1375"/>
<dbReference type="RefSeq" id="WP_090543398.1">
    <property type="nucleotide sequence ID" value="NZ_FNSR01000001.1"/>
</dbReference>
<keyword evidence="1" id="KW-0732">Signal</keyword>
<dbReference type="AlphaFoldDB" id="A0A1H7MTS2"/>
<feature type="signal peptide" evidence="1">
    <location>
        <begin position="1"/>
        <end position="23"/>
    </location>
</feature>
<name>A0A1H7MTS2_9BURK</name>
<accession>A0A1H7MTS2</accession>
<dbReference type="PROSITE" id="PS51257">
    <property type="entry name" value="PROKAR_LIPOPROTEIN"/>
    <property type="match status" value="1"/>
</dbReference>
<dbReference type="EMBL" id="FOAJ01000005">
    <property type="protein sequence ID" value="SEL14075.1"/>
    <property type="molecule type" value="Genomic_DNA"/>
</dbReference>
<evidence type="ECO:0000313" key="3">
    <source>
        <dbReference type="Proteomes" id="UP000199120"/>
    </source>
</evidence>
<gene>
    <name evidence="2" type="ORF">SAMN05192542_105151</name>
</gene>
<feature type="chain" id="PRO_5030029095" evidence="1">
    <location>
        <begin position="24"/>
        <end position="666"/>
    </location>
</feature>
<evidence type="ECO:0000313" key="2">
    <source>
        <dbReference type="EMBL" id="SEL14075.1"/>
    </source>
</evidence>
<evidence type="ECO:0000256" key="1">
    <source>
        <dbReference type="SAM" id="SignalP"/>
    </source>
</evidence>
<proteinExistence type="predicted"/>
<organism evidence="2 3">
    <name type="scientific">Paraburkholderia caballeronis</name>
    <dbReference type="NCBI Taxonomy" id="416943"/>
    <lineage>
        <taxon>Bacteria</taxon>
        <taxon>Pseudomonadati</taxon>
        <taxon>Pseudomonadota</taxon>
        <taxon>Betaproteobacteria</taxon>
        <taxon>Burkholderiales</taxon>
        <taxon>Burkholderiaceae</taxon>
        <taxon>Paraburkholderia</taxon>
    </lineage>
</organism>
<dbReference type="OrthoDB" id="8572778at2"/>
<protein>
    <submittedName>
        <fullName evidence="2">Glucoamylase</fullName>
    </submittedName>
</protein>
<keyword evidence="3" id="KW-1185">Reference proteome</keyword>
<reference evidence="3" key="1">
    <citation type="submission" date="2016-10" db="EMBL/GenBank/DDBJ databases">
        <authorList>
            <person name="Varghese N."/>
            <person name="Submissions S."/>
        </authorList>
    </citation>
    <scope>NUCLEOTIDE SEQUENCE [LARGE SCALE GENOMIC DNA]</scope>
    <source>
        <strain evidence="3">LMG 26416</strain>
    </source>
</reference>